<protein>
    <submittedName>
        <fullName evidence="1">15723_t:CDS:1</fullName>
    </submittedName>
</protein>
<feature type="non-terminal residue" evidence="1">
    <location>
        <position position="1"/>
    </location>
</feature>
<comment type="caution">
    <text evidence="1">The sequence shown here is derived from an EMBL/GenBank/DDBJ whole genome shotgun (WGS) entry which is preliminary data.</text>
</comment>
<evidence type="ECO:0000313" key="1">
    <source>
        <dbReference type="EMBL" id="CAG8664555.1"/>
    </source>
</evidence>
<dbReference type="AlphaFoldDB" id="A0A9N9E5G8"/>
<dbReference type="EMBL" id="CAJVPP010005408">
    <property type="protein sequence ID" value="CAG8664555.1"/>
    <property type="molecule type" value="Genomic_DNA"/>
</dbReference>
<accession>A0A9N9E5G8</accession>
<evidence type="ECO:0000313" key="2">
    <source>
        <dbReference type="Proteomes" id="UP000789375"/>
    </source>
</evidence>
<dbReference type="Proteomes" id="UP000789375">
    <property type="component" value="Unassembled WGS sequence"/>
</dbReference>
<gene>
    <name evidence="1" type="ORF">FMOSSE_LOCUS12103</name>
</gene>
<proteinExistence type="predicted"/>
<reference evidence="1" key="1">
    <citation type="submission" date="2021-06" db="EMBL/GenBank/DDBJ databases">
        <authorList>
            <person name="Kallberg Y."/>
            <person name="Tangrot J."/>
            <person name="Rosling A."/>
        </authorList>
    </citation>
    <scope>NUCLEOTIDE SEQUENCE</scope>
    <source>
        <strain evidence="1">87-6 pot B 2015</strain>
    </source>
</reference>
<sequence>SIESQLYIRKQHAGGGLETYLLKKISENYLHTSNVGYNSHTSVGIRILDTSMQEEALKHTCSRTFLETSTKHLT</sequence>
<organism evidence="1 2">
    <name type="scientific">Funneliformis mosseae</name>
    <name type="common">Endomycorrhizal fungus</name>
    <name type="synonym">Glomus mosseae</name>
    <dbReference type="NCBI Taxonomy" id="27381"/>
    <lineage>
        <taxon>Eukaryota</taxon>
        <taxon>Fungi</taxon>
        <taxon>Fungi incertae sedis</taxon>
        <taxon>Mucoromycota</taxon>
        <taxon>Glomeromycotina</taxon>
        <taxon>Glomeromycetes</taxon>
        <taxon>Glomerales</taxon>
        <taxon>Glomeraceae</taxon>
        <taxon>Funneliformis</taxon>
    </lineage>
</organism>
<name>A0A9N9E5G8_FUNMO</name>
<keyword evidence="2" id="KW-1185">Reference proteome</keyword>